<organism evidence="2 3">
    <name type="scientific">Nannocystis radixulma</name>
    <dbReference type="NCBI Taxonomy" id="2995305"/>
    <lineage>
        <taxon>Bacteria</taxon>
        <taxon>Pseudomonadati</taxon>
        <taxon>Myxococcota</taxon>
        <taxon>Polyangia</taxon>
        <taxon>Nannocystales</taxon>
        <taxon>Nannocystaceae</taxon>
        <taxon>Nannocystis</taxon>
    </lineage>
</organism>
<dbReference type="Proteomes" id="UP001217838">
    <property type="component" value="Unassembled WGS sequence"/>
</dbReference>
<evidence type="ECO:0000313" key="2">
    <source>
        <dbReference type="EMBL" id="MDC0667350.1"/>
    </source>
</evidence>
<evidence type="ECO:0000313" key="3">
    <source>
        <dbReference type="Proteomes" id="UP001217838"/>
    </source>
</evidence>
<sequence length="89" mass="9281">MRTALLVLVALGASLGCSACAGMGVGESRRNVTAFCVGADGSAYAIATQVSTGDRKSDRVCRRAVAGMEHEPGADLPCRMMEFTVVRDK</sequence>
<protein>
    <recommendedName>
        <fullName evidence="4">Lipoprotein</fullName>
    </recommendedName>
</protein>
<proteinExistence type="predicted"/>
<evidence type="ECO:0000256" key="1">
    <source>
        <dbReference type="SAM" id="SignalP"/>
    </source>
</evidence>
<feature type="chain" id="PRO_5045447483" description="Lipoprotein" evidence="1">
    <location>
        <begin position="22"/>
        <end position="89"/>
    </location>
</feature>
<keyword evidence="3" id="KW-1185">Reference proteome</keyword>
<gene>
    <name evidence="2" type="ORF">POL58_06360</name>
</gene>
<dbReference type="RefSeq" id="WP_271995364.1">
    <property type="nucleotide sequence ID" value="NZ_JAQNDN010000002.1"/>
</dbReference>
<feature type="signal peptide" evidence="1">
    <location>
        <begin position="1"/>
        <end position="21"/>
    </location>
</feature>
<keyword evidence="1" id="KW-0732">Signal</keyword>
<dbReference type="PROSITE" id="PS51257">
    <property type="entry name" value="PROKAR_LIPOPROTEIN"/>
    <property type="match status" value="1"/>
</dbReference>
<reference evidence="2 3" key="1">
    <citation type="submission" date="2022-11" db="EMBL/GenBank/DDBJ databases">
        <title>Minimal conservation of predation-associated metabolite biosynthetic gene clusters underscores biosynthetic potential of Myxococcota including descriptions for ten novel species: Archangium lansinium sp. nov., Myxococcus landrumus sp. nov., Nannocystis bai.</title>
        <authorList>
            <person name="Ahearne A."/>
            <person name="Stevens C."/>
            <person name="Dowd S."/>
        </authorList>
    </citation>
    <scope>NUCLEOTIDE SEQUENCE [LARGE SCALE GENOMIC DNA]</scope>
    <source>
        <strain evidence="2 3">NCELM</strain>
    </source>
</reference>
<dbReference type="EMBL" id="JAQNDN010000002">
    <property type="protein sequence ID" value="MDC0667350.1"/>
    <property type="molecule type" value="Genomic_DNA"/>
</dbReference>
<name>A0ABT5AZT3_9BACT</name>
<evidence type="ECO:0008006" key="4">
    <source>
        <dbReference type="Google" id="ProtNLM"/>
    </source>
</evidence>
<comment type="caution">
    <text evidence="2">The sequence shown here is derived from an EMBL/GenBank/DDBJ whole genome shotgun (WGS) entry which is preliminary data.</text>
</comment>
<accession>A0ABT5AZT3</accession>